<protein>
    <recommendedName>
        <fullName evidence="4">DUF3102 domain-containing protein</fullName>
    </recommendedName>
</protein>
<keyword evidence="3" id="KW-1185">Reference proteome</keyword>
<dbReference type="Proteomes" id="UP000317365">
    <property type="component" value="Chromosome"/>
</dbReference>
<reference evidence="3" key="2">
    <citation type="journal article" date="2020" name="Int. J. Syst. Evol. Microbiol.">
        <title>Genomic insights into a novel species Rhodoferax aquaticus sp. nov., isolated from freshwater.</title>
        <authorList>
            <person name="Li T."/>
            <person name="Zhuo Y."/>
            <person name="Jin C.Z."/>
            <person name="Wu X."/>
            <person name="Ko S.R."/>
            <person name="Jin F.J."/>
            <person name="Ahn C.Y."/>
            <person name="Oh H.M."/>
            <person name="Lee H.G."/>
            <person name="Jin L."/>
        </authorList>
    </citation>
    <scope>NUCLEOTIDE SEQUENCE [LARGE SCALE GENOMIC DNA]</scope>
    <source>
        <strain evidence="3">Gr-4</strain>
    </source>
</reference>
<evidence type="ECO:0000313" key="2">
    <source>
        <dbReference type="EMBL" id="QDL53120.1"/>
    </source>
</evidence>
<evidence type="ECO:0000313" key="3">
    <source>
        <dbReference type="Proteomes" id="UP000317365"/>
    </source>
</evidence>
<sequence length="341" mass="37377">MAKNQTKELTATEVRNVAKFEVSEAAVALASRFGLNLDDPREIRVERAAQNMNRSMHCMVAAGLDLSSLQAECEHGEFLNLIEERGFGKDAAYRAISYTKFLLARTEDERERLLAMPKSKVLMLAAADDAVIEDLLTDEHSDLDDLSVRGLRQRIRELEATSTDLAVQRDKADADLKALEKKQRRAERDAEDQVVPLVVADARAELAALIKKAELAITSLHPVGVEIVGLVAHNEAAEWVKPSLRLGLSGLLALRELVDGSIKSFVEAMGEDVDRVSGQPDVLAFLDASEIKGVAEDWARLTAVHQHEAALREHERAQARPKGKGRPTKAPEAPATTGSKK</sequence>
<evidence type="ECO:0008006" key="4">
    <source>
        <dbReference type="Google" id="ProtNLM"/>
    </source>
</evidence>
<evidence type="ECO:0000256" key="1">
    <source>
        <dbReference type="SAM" id="MobiDB-lite"/>
    </source>
</evidence>
<dbReference type="KEGG" id="rhg:EXZ61_02455"/>
<accession>A0A515EKE3</accession>
<feature type="region of interest" description="Disordered" evidence="1">
    <location>
        <begin position="309"/>
        <end position="341"/>
    </location>
</feature>
<dbReference type="EMBL" id="CP036282">
    <property type="protein sequence ID" value="QDL53120.1"/>
    <property type="molecule type" value="Genomic_DNA"/>
</dbReference>
<dbReference type="RefSeq" id="WP_142808687.1">
    <property type="nucleotide sequence ID" value="NZ_CP036282.1"/>
</dbReference>
<dbReference type="AlphaFoldDB" id="A0A515EKE3"/>
<organism evidence="2 3">
    <name type="scientific">Rhodoferax aquaticus</name>
    <dbReference type="NCBI Taxonomy" id="2527691"/>
    <lineage>
        <taxon>Bacteria</taxon>
        <taxon>Pseudomonadati</taxon>
        <taxon>Pseudomonadota</taxon>
        <taxon>Betaproteobacteria</taxon>
        <taxon>Burkholderiales</taxon>
        <taxon>Comamonadaceae</taxon>
        <taxon>Rhodoferax</taxon>
    </lineage>
</organism>
<proteinExistence type="predicted"/>
<feature type="compositionally biased region" description="Basic and acidic residues" evidence="1">
    <location>
        <begin position="309"/>
        <end position="318"/>
    </location>
</feature>
<name>A0A515EKE3_9BURK</name>
<reference evidence="3" key="1">
    <citation type="submission" date="2019-02" db="EMBL/GenBank/DDBJ databases">
        <title>Complete genome sequence of Rhodoferax sp. Gr-4.</title>
        <authorList>
            <person name="Jin L."/>
        </authorList>
    </citation>
    <scope>NUCLEOTIDE SEQUENCE [LARGE SCALE GENOMIC DNA]</scope>
    <source>
        <strain evidence="3">Gr-4</strain>
    </source>
</reference>
<gene>
    <name evidence="2" type="ORF">EXZ61_02455</name>
</gene>